<name>A0A6A1TPJ3_NEOGA</name>
<accession>A0A6A1TPJ3</accession>
<evidence type="ECO:0000313" key="2">
    <source>
        <dbReference type="Proteomes" id="UP000386575"/>
    </source>
</evidence>
<dbReference type="RefSeq" id="WP_151041791.1">
    <property type="nucleotide sequence ID" value="NZ_VZUL01000002.1"/>
</dbReference>
<proteinExistence type="predicted"/>
<reference evidence="1 2" key="1">
    <citation type="submission" date="2019-09" db="EMBL/GenBank/DDBJ databases">
        <title>Genome sequencing of Ng87 strain.</title>
        <authorList>
            <person name="Karasev E.S."/>
            <person name="Andronov E."/>
        </authorList>
    </citation>
    <scope>NUCLEOTIDE SEQUENCE [LARGE SCALE GENOMIC DNA]</scope>
    <source>
        <strain evidence="1 2">Ng87</strain>
    </source>
</reference>
<sequence length="106" mass="12038">MMEFVSRIGDGQVHHTATMAGRLLWEGSDPAALLETEEFALWPQLEAVQLHKYLEKHRARPLTTTWRLSETTGVSEIAFVDGDRQEFFGTIFSLFESSPLEQVLEA</sequence>
<dbReference type="AlphaFoldDB" id="A0A6A1TPJ3"/>
<protein>
    <submittedName>
        <fullName evidence="1">Uncharacterized protein</fullName>
    </submittedName>
</protein>
<organism evidence="1 2">
    <name type="scientific">Neorhizobium galegae</name>
    <name type="common">Rhizobium galegae</name>
    <dbReference type="NCBI Taxonomy" id="399"/>
    <lineage>
        <taxon>Bacteria</taxon>
        <taxon>Pseudomonadati</taxon>
        <taxon>Pseudomonadota</taxon>
        <taxon>Alphaproteobacteria</taxon>
        <taxon>Hyphomicrobiales</taxon>
        <taxon>Rhizobiaceae</taxon>
        <taxon>Rhizobium/Agrobacterium group</taxon>
        <taxon>Neorhizobium</taxon>
    </lineage>
</organism>
<gene>
    <name evidence="1" type="ORF">F4V91_07835</name>
</gene>
<dbReference type="Proteomes" id="UP000386575">
    <property type="component" value="Unassembled WGS sequence"/>
</dbReference>
<dbReference type="EMBL" id="VZUL01000002">
    <property type="protein sequence ID" value="KAB1086348.1"/>
    <property type="molecule type" value="Genomic_DNA"/>
</dbReference>
<evidence type="ECO:0000313" key="1">
    <source>
        <dbReference type="EMBL" id="KAB1086348.1"/>
    </source>
</evidence>
<comment type="caution">
    <text evidence="1">The sequence shown here is derived from an EMBL/GenBank/DDBJ whole genome shotgun (WGS) entry which is preliminary data.</text>
</comment>